<proteinExistence type="predicted"/>
<dbReference type="Pfam" id="PF03797">
    <property type="entry name" value="Autotransporter"/>
    <property type="match status" value="1"/>
</dbReference>
<evidence type="ECO:0000259" key="1">
    <source>
        <dbReference type="PROSITE" id="PS51208"/>
    </source>
</evidence>
<dbReference type="SUPFAM" id="SSF103515">
    <property type="entry name" value="Autotransporter"/>
    <property type="match status" value="1"/>
</dbReference>
<dbReference type="RefSeq" id="WP_006020694.1">
    <property type="nucleotide sequence ID" value="NZ_KB375282.1"/>
</dbReference>
<evidence type="ECO:0000313" key="3">
    <source>
        <dbReference type="Proteomes" id="UP000001096"/>
    </source>
</evidence>
<protein>
    <recommendedName>
        <fullName evidence="1">Autotransporter domain-containing protein</fullName>
    </recommendedName>
</protein>
<dbReference type="PATRIC" id="fig|883078.3.peg.2028"/>
<dbReference type="SMART" id="SM00869">
    <property type="entry name" value="Autotransporter"/>
    <property type="match status" value="1"/>
</dbReference>
<dbReference type="EMBL" id="AGWX01000003">
    <property type="protein sequence ID" value="EKS38135.1"/>
    <property type="molecule type" value="Genomic_DNA"/>
</dbReference>
<sequence>MSKRLKSGGNINRRRALVGAPYVIRLRVKFGLRRAMLGTALLAVLGAPAFAQSIDTRPSWNGTQALSFWGSGGGQTAFGQSITAGSAPSRLSSFSFEVIQDSGVPQQYRAYVYQWDPVTSSMVGSALFTSGVMTAPATAGAFAQMTINTGGGVVLSPGQQYALFVTTSSVGAQAAGLYRFGYMGGSAYSGGNFVTQSSPTLAGLLGQSWGSPNLDLAFTATIIPGLPVAGQNGIEAQQGVVQLMHQYLNVLTDPFVTDRGGASAIGFAPERPSNVPAGVASAFAKFNKAPNGYEPRYSMWGAAFGGGNKSSGVSTLGISDTSTTVGGFAAGVDYKFSPNSMIGFSLAGGGTSWSVSDNNGGGRSDALLVGVYGAHGFNTSYYLSGALSFGNYWTTTNRTVGADQFDAKFNVQNFGGRFELGRHFQVPEGMRLTPYVAIQSQFYTTPSYTETASAGVGAFALAFASRDAWVVRSEAGSRLDKTWSLPSGGSLRAFGKIAYGHDEYSDPTIAASFSGFAIPAFGVGGVTPARDLALVAAGSEWMMGKGWSLMAKFDGEFSERTQTYAGTGRVRYVW</sequence>
<keyword evidence="3" id="KW-1185">Reference proteome</keyword>
<dbReference type="HOGENOM" id="CLU_501239_0_0_5"/>
<feature type="domain" description="Autotransporter" evidence="1">
    <location>
        <begin position="292"/>
        <end position="574"/>
    </location>
</feature>
<evidence type="ECO:0000313" key="2">
    <source>
        <dbReference type="EMBL" id="EKS38135.1"/>
    </source>
</evidence>
<reference evidence="2 3" key="1">
    <citation type="submission" date="2012-04" db="EMBL/GenBank/DDBJ databases">
        <title>The Genome Sequence of Afipia broomeae ATCC 49717.</title>
        <authorList>
            <consortium name="The Broad Institute Genome Sequencing Platform"/>
            <person name="Earl A."/>
            <person name="Ward D."/>
            <person name="Feldgarden M."/>
            <person name="Gevers D."/>
            <person name="Huys G."/>
            <person name="Walker B."/>
            <person name="Young S.K."/>
            <person name="Zeng Q."/>
            <person name="Gargeya S."/>
            <person name="Fitzgerald M."/>
            <person name="Haas B."/>
            <person name="Abouelleil A."/>
            <person name="Alvarado L."/>
            <person name="Arachchi H.M."/>
            <person name="Berlin A."/>
            <person name="Chapman S.B."/>
            <person name="Goldberg J."/>
            <person name="Griggs A."/>
            <person name="Gujja S."/>
            <person name="Hansen M."/>
            <person name="Howarth C."/>
            <person name="Imamovic A."/>
            <person name="Larimer J."/>
            <person name="McCowen C."/>
            <person name="Montmayeur A."/>
            <person name="Murphy C."/>
            <person name="Neiman D."/>
            <person name="Pearson M."/>
            <person name="Priest M."/>
            <person name="Roberts A."/>
            <person name="Saif S."/>
            <person name="Shea T."/>
            <person name="Sisk P."/>
            <person name="Sykes S."/>
            <person name="Wortman J."/>
            <person name="Nusbaum C."/>
            <person name="Birren B."/>
        </authorList>
    </citation>
    <scope>NUCLEOTIDE SEQUENCE [LARGE SCALE GENOMIC DNA]</scope>
    <source>
        <strain evidence="2 3">ATCC 49717</strain>
    </source>
</reference>
<dbReference type="InterPro" id="IPR036709">
    <property type="entry name" value="Autotransporte_beta_dom_sf"/>
</dbReference>
<name>K8PEY0_9BRAD</name>
<dbReference type="Proteomes" id="UP000001096">
    <property type="component" value="Unassembled WGS sequence"/>
</dbReference>
<dbReference type="eggNOG" id="COG4625">
    <property type="taxonomic scope" value="Bacteria"/>
</dbReference>
<dbReference type="Gene3D" id="2.40.128.130">
    <property type="entry name" value="Autotransporter beta-domain"/>
    <property type="match status" value="1"/>
</dbReference>
<accession>K8PEY0</accession>
<gene>
    <name evidence="2" type="ORF">HMPREF9695_01975</name>
</gene>
<dbReference type="AlphaFoldDB" id="K8PEY0"/>
<dbReference type="PROSITE" id="PS51208">
    <property type="entry name" value="AUTOTRANSPORTER"/>
    <property type="match status" value="1"/>
</dbReference>
<dbReference type="InterPro" id="IPR005546">
    <property type="entry name" value="Autotransporte_beta"/>
</dbReference>
<organism evidence="2 3">
    <name type="scientific">Afipia broomeae ATCC 49717</name>
    <dbReference type="NCBI Taxonomy" id="883078"/>
    <lineage>
        <taxon>Bacteria</taxon>
        <taxon>Pseudomonadati</taxon>
        <taxon>Pseudomonadota</taxon>
        <taxon>Alphaproteobacteria</taxon>
        <taxon>Hyphomicrobiales</taxon>
        <taxon>Nitrobacteraceae</taxon>
        <taxon>Afipia</taxon>
    </lineage>
</organism>
<comment type="caution">
    <text evidence="2">The sequence shown here is derived from an EMBL/GenBank/DDBJ whole genome shotgun (WGS) entry which is preliminary data.</text>
</comment>